<dbReference type="EC" id="6.2.1.3" evidence="13"/>
<evidence type="ECO:0000256" key="6">
    <source>
        <dbReference type="ARBA" id="ARBA00024469"/>
    </source>
</evidence>
<comment type="catalytic activity">
    <reaction evidence="6">
        <text>5-hydroxy-(6E,8Z,11Z,14Z)-eicosatetraenoate + ATP + CoA = 5-hydroxy-(6E,8Z,11Z,14Z)-eicosatetraenoyl-CoA + AMP + diphosphate</text>
        <dbReference type="Rhea" id="RHEA:52108"/>
        <dbReference type="ChEBI" id="CHEBI:30616"/>
        <dbReference type="ChEBI" id="CHEBI:33019"/>
        <dbReference type="ChEBI" id="CHEBI:57287"/>
        <dbReference type="ChEBI" id="CHEBI:65341"/>
        <dbReference type="ChEBI" id="CHEBI:136407"/>
        <dbReference type="ChEBI" id="CHEBI:456215"/>
    </reaction>
    <physiologicalReaction direction="left-to-right" evidence="6">
        <dbReference type="Rhea" id="RHEA:52109"/>
    </physiologicalReaction>
</comment>
<dbReference type="PANTHER" id="PTHR43272:SF107">
    <property type="entry name" value="LONG-CHAIN-FATTY-ACID--COA LIGASE 5"/>
    <property type="match status" value="1"/>
</dbReference>
<dbReference type="Gene3D" id="3.40.50.12780">
    <property type="entry name" value="N-terminal domain of ligase-like"/>
    <property type="match status" value="1"/>
</dbReference>
<dbReference type="GO" id="GO:0005783">
    <property type="term" value="C:endoplasmic reticulum"/>
    <property type="evidence" value="ECO:0007669"/>
    <property type="project" value="TreeGrafter"/>
</dbReference>
<dbReference type="Pfam" id="PF00501">
    <property type="entry name" value="AMP-binding"/>
    <property type="match status" value="1"/>
</dbReference>
<comment type="function">
    <text evidence="13">Catalyzes the conversion of long-chain fatty acids to their active form acyl-CoAs for both synthesis of cellular lipids, and degradation via beta-oxidation.</text>
</comment>
<evidence type="ECO:0000256" key="2">
    <source>
        <dbReference type="ARBA" id="ARBA00022598"/>
    </source>
</evidence>
<evidence type="ECO:0000256" key="13">
    <source>
        <dbReference type="RuleBase" id="RU369030"/>
    </source>
</evidence>
<comment type="similarity">
    <text evidence="1 13">Belongs to the ATP-dependent AMP-binding enzyme family.</text>
</comment>
<comment type="catalytic activity">
    <reaction evidence="10">
        <text>(5Z,8Z,11Z,14Z)-eicosatetraenoate + ATP + CoA = (5Z,8Z,11Z,14Z)-eicosatetraenoyl-CoA + AMP + diphosphate</text>
        <dbReference type="Rhea" id="RHEA:19713"/>
        <dbReference type="ChEBI" id="CHEBI:30616"/>
        <dbReference type="ChEBI" id="CHEBI:32395"/>
        <dbReference type="ChEBI" id="CHEBI:33019"/>
        <dbReference type="ChEBI" id="CHEBI:57287"/>
        <dbReference type="ChEBI" id="CHEBI:57368"/>
        <dbReference type="ChEBI" id="CHEBI:456215"/>
        <dbReference type="EC" id="6.2.1.15"/>
    </reaction>
    <physiologicalReaction direction="left-to-right" evidence="10">
        <dbReference type="Rhea" id="RHEA:19714"/>
    </physiologicalReaction>
</comment>
<keyword evidence="2 13" id="KW-0436">Ligase</keyword>
<comment type="catalytic activity">
    <reaction evidence="7">
        <text>a long-chain fatty acid + ATP + CoA = a long-chain fatty acyl-CoA + AMP + diphosphate</text>
        <dbReference type="Rhea" id="RHEA:15421"/>
        <dbReference type="ChEBI" id="CHEBI:30616"/>
        <dbReference type="ChEBI" id="CHEBI:33019"/>
        <dbReference type="ChEBI" id="CHEBI:57287"/>
        <dbReference type="ChEBI" id="CHEBI:57560"/>
        <dbReference type="ChEBI" id="CHEBI:83139"/>
        <dbReference type="ChEBI" id="CHEBI:456215"/>
        <dbReference type="EC" id="6.2.1.3"/>
    </reaction>
    <physiologicalReaction direction="left-to-right" evidence="7">
        <dbReference type="Rhea" id="RHEA:15422"/>
    </physiologicalReaction>
</comment>
<keyword evidence="5 13" id="KW-0067">ATP-binding</keyword>
<dbReference type="InterPro" id="IPR045311">
    <property type="entry name" value="LC-FACS_euk"/>
</dbReference>
<dbReference type="GO" id="GO:0016020">
    <property type="term" value="C:membrane"/>
    <property type="evidence" value="ECO:0007669"/>
    <property type="project" value="TreeGrafter"/>
</dbReference>
<reference evidence="15" key="1">
    <citation type="submission" date="2021-02" db="EMBL/GenBank/DDBJ databases">
        <authorList>
            <person name="Nowell W R."/>
        </authorList>
    </citation>
    <scope>NUCLEOTIDE SEQUENCE</scope>
</reference>
<evidence type="ECO:0000259" key="14">
    <source>
        <dbReference type="Pfam" id="PF00501"/>
    </source>
</evidence>
<dbReference type="OrthoDB" id="1700726at2759"/>
<dbReference type="CDD" id="cd05927">
    <property type="entry name" value="LC-FACS_euk"/>
    <property type="match status" value="1"/>
</dbReference>
<evidence type="ECO:0000313" key="15">
    <source>
        <dbReference type="EMBL" id="CAF0966989.1"/>
    </source>
</evidence>
<comment type="catalytic activity">
    <reaction evidence="8">
        <text>12-hydroxy-(5Z,8Z,10E,14Z)-eicosatetraenoate + ATP + CoA = 12-hydroxy-(5Z,8Z,10E,14Z)-eicosatetraenoyl-CoA + AMP + diphosphate</text>
        <dbReference type="Rhea" id="RHEA:52112"/>
        <dbReference type="ChEBI" id="CHEBI:30616"/>
        <dbReference type="ChEBI" id="CHEBI:33019"/>
        <dbReference type="ChEBI" id="CHEBI:57287"/>
        <dbReference type="ChEBI" id="CHEBI:90718"/>
        <dbReference type="ChEBI" id="CHEBI:136408"/>
        <dbReference type="ChEBI" id="CHEBI:456215"/>
    </reaction>
    <physiologicalReaction direction="left-to-right" evidence="8">
        <dbReference type="Rhea" id="RHEA:52113"/>
    </physiologicalReaction>
</comment>
<comment type="catalytic activity">
    <reaction evidence="12">
        <text>hexadecanoate + ATP + CoA = hexadecanoyl-CoA + AMP + diphosphate</text>
        <dbReference type="Rhea" id="RHEA:30751"/>
        <dbReference type="ChEBI" id="CHEBI:7896"/>
        <dbReference type="ChEBI" id="CHEBI:30616"/>
        <dbReference type="ChEBI" id="CHEBI:33019"/>
        <dbReference type="ChEBI" id="CHEBI:57287"/>
        <dbReference type="ChEBI" id="CHEBI:57379"/>
        <dbReference type="ChEBI" id="CHEBI:456215"/>
    </reaction>
    <physiologicalReaction direction="left-to-right" evidence="12">
        <dbReference type="Rhea" id="RHEA:30752"/>
    </physiologicalReaction>
</comment>
<dbReference type="InterPro" id="IPR000873">
    <property type="entry name" value="AMP-dep_synth/lig_dom"/>
</dbReference>
<dbReference type="GO" id="GO:0005524">
    <property type="term" value="F:ATP binding"/>
    <property type="evidence" value="ECO:0007669"/>
    <property type="project" value="UniProtKB-KW"/>
</dbReference>
<evidence type="ECO:0000313" key="16">
    <source>
        <dbReference type="Proteomes" id="UP000663852"/>
    </source>
</evidence>
<gene>
    <name evidence="15" type="ORF">EDS130_LOCUS13173</name>
</gene>
<evidence type="ECO:0000256" key="4">
    <source>
        <dbReference type="ARBA" id="ARBA00022832"/>
    </source>
</evidence>
<evidence type="ECO:0000256" key="12">
    <source>
        <dbReference type="ARBA" id="ARBA00049139"/>
    </source>
</evidence>
<sequence>MIYCLFLYIAQKFCAYALFSYDTTLAVGGAVALVAGAVIHRHKDKLSSFLVENLTNEEMHQRVNWEEMTIPAKTQGCSEARVAATLGSRPLFSTGKSGNTVFTTFYEGFKVGKEIANKQGDGKCLGYRVDRQSDYQWVTYDETERTATEIGSALIHMGEKHGQDTFIGIYANNSVEWMTTAIACHFHSMIYVPLYDTLGEPAIVHIINQTSLKTVFADKAENILTLLKLIDQVPTLKRIVLTKKLENSKETEIRNKAKQIGIEIMTYSELRELGQSKPVAHHPPKADDIFEICYTSGTTGLPKGAMLTNKNIVSLVQSATEFFQPVFSELETLISYLPLAHSYEQTIELYCLCNGFKIGYYMGDVRQLADDLTHLKPTLMPCVPRLLNRMYDNIQATIRQLSPLKRVLFQMALSAKGNDVDKHRVTRHMLWDGLVLKRIQERLGGRVKLIVSGAAPLSPAILQFLKRVCGAYVIEGYGQTECCGVSTCQTLGDSSVGNIGVPLHCNMIKLADVPDMQYFSKDNVGELCIKGSNVFKGYYRDEEKTREAIDSEGWLHTGDIAKWTPTGQIQIVDRKKHMFKLAQGEYVAPERIENIYIHSKYIAQVFVFGNGYKSYTVGIIVPDAEILEKYARDKNISGDIAALCKKKEIKDLIFADMKQLEKENSLKGFEMVKDIYLHPEPFSVENNLLTPTMKTKRPELGKYFEKEIEEMYKNIE</sequence>
<name>A0A814ECJ1_ADIRI</name>
<dbReference type="PANTHER" id="PTHR43272">
    <property type="entry name" value="LONG-CHAIN-FATTY-ACID--COA LIGASE"/>
    <property type="match status" value="1"/>
</dbReference>
<comment type="catalytic activity">
    <reaction evidence="11">
        <text>(E)-hexadec-2-enoate + ATP + CoA = (2E)-hexadecenoyl-CoA + AMP + diphosphate</text>
        <dbReference type="Rhea" id="RHEA:36139"/>
        <dbReference type="ChEBI" id="CHEBI:30616"/>
        <dbReference type="ChEBI" id="CHEBI:33019"/>
        <dbReference type="ChEBI" id="CHEBI:57287"/>
        <dbReference type="ChEBI" id="CHEBI:61526"/>
        <dbReference type="ChEBI" id="CHEBI:72745"/>
        <dbReference type="ChEBI" id="CHEBI:456215"/>
    </reaction>
    <physiologicalReaction direction="left-to-right" evidence="11">
        <dbReference type="Rhea" id="RHEA:36140"/>
    </physiologicalReaction>
</comment>
<organism evidence="15 16">
    <name type="scientific">Adineta ricciae</name>
    <name type="common">Rotifer</name>
    <dbReference type="NCBI Taxonomy" id="249248"/>
    <lineage>
        <taxon>Eukaryota</taxon>
        <taxon>Metazoa</taxon>
        <taxon>Spiralia</taxon>
        <taxon>Gnathifera</taxon>
        <taxon>Rotifera</taxon>
        <taxon>Eurotatoria</taxon>
        <taxon>Bdelloidea</taxon>
        <taxon>Adinetida</taxon>
        <taxon>Adinetidae</taxon>
        <taxon>Adineta</taxon>
    </lineage>
</organism>
<evidence type="ECO:0000256" key="5">
    <source>
        <dbReference type="ARBA" id="ARBA00022840"/>
    </source>
</evidence>
<feature type="domain" description="AMP-dependent synthetase/ligase" evidence="14">
    <location>
        <begin position="116"/>
        <end position="539"/>
    </location>
</feature>
<keyword evidence="13" id="KW-0443">Lipid metabolism</keyword>
<dbReference type="EMBL" id="CAJNOJ010000051">
    <property type="protein sequence ID" value="CAF0966989.1"/>
    <property type="molecule type" value="Genomic_DNA"/>
</dbReference>
<keyword evidence="3 13" id="KW-0547">Nucleotide-binding</keyword>
<evidence type="ECO:0000256" key="1">
    <source>
        <dbReference type="ARBA" id="ARBA00006432"/>
    </source>
</evidence>
<dbReference type="InterPro" id="IPR020845">
    <property type="entry name" value="AMP-binding_CS"/>
</dbReference>
<evidence type="ECO:0000256" key="8">
    <source>
        <dbReference type="ARBA" id="ARBA00024495"/>
    </source>
</evidence>
<evidence type="ECO:0000256" key="10">
    <source>
        <dbReference type="ARBA" id="ARBA00024548"/>
    </source>
</evidence>
<dbReference type="SUPFAM" id="SSF56801">
    <property type="entry name" value="Acetyl-CoA synthetase-like"/>
    <property type="match status" value="1"/>
</dbReference>
<keyword evidence="4 13" id="KW-0276">Fatty acid metabolism</keyword>
<comment type="caution">
    <text evidence="15">The sequence shown here is derived from an EMBL/GenBank/DDBJ whole genome shotgun (WGS) entry which is preliminary data.</text>
</comment>
<evidence type="ECO:0000256" key="11">
    <source>
        <dbReference type="ARBA" id="ARBA00024565"/>
    </source>
</evidence>
<proteinExistence type="inferred from homology"/>
<dbReference type="InterPro" id="IPR042099">
    <property type="entry name" value="ANL_N_sf"/>
</dbReference>
<evidence type="ECO:0000256" key="9">
    <source>
        <dbReference type="ARBA" id="ARBA00024532"/>
    </source>
</evidence>
<comment type="catalytic activity">
    <reaction evidence="9">
        <text>15-hydroxy-(5Z,8Z,11Z,13E)-eicosatetraenoate + ATP + CoA = 15-hydroxy-(5Z,8Z,11Z,13E)-eicosatetraenoyl-CoA + AMP + diphosphate</text>
        <dbReference type="Rhea" id="RHEA:52116"/>
        <dbReference type="ChEBI" id="CHEBI:30616"/>
        <dbReference type="ChEBI" id="CHEBI:33019"/>
        <dbReference type="ChEBI" id="CHEBI:57287"/>
        <dbReference type="ChEBI" id="CHEBI:78832"/>
        <dbReference type="ChEBI" id="CHEBI:136409"/>
        <dbReference type="ChEBI" id="CHEBI:456215"/>
    </reaction>
    <physiologicalReaction direction="left-to-right" evidence="9">
        <dbReference type="Rhea" id="RHEA:52117"/>
    </physiologicalReaction>
</comment>
<dbReference type="GO" id="GO:0047676">
    <property type="term" value="F:arachidonate-CoA ligase activity"/>
    <property type="evidence" value="ECO:0007669"/>
    <property type="project" value="UniProtKB-EC"/>
</dbReference>
<dbReference type="PROSITE" id="PS00455">
    <property type="entry name" value="AMP_BINDING"/>
    <property type="match status" value="1"/>
</dbReference>
<evidence type="ECO:0000256" key="7">
    <source>
        <dbReference type="ARBA" id="ARBA00024484"/>
    </source>
</evidence>
<dbReference type="AlphaFoldDB" id="A0A814ECJ1"/>
<protein>
    <recommendedName>
        <fullName evidence="13">Long-chain-fatty-acid--CoA ligase</fullName>
        <ecNumber evidence="13">6.2.1.3</ecNumber>
    </recommendedName>
</protein>
<evidence type="ECO:0000256" key="3">
    <source>
        <dbReference type="ARBA" id="ARBA00022741"/>
    </source>
</evidence>
<dbReference type="Proteomes" id="UP000663852">
    <property type="component" value="Unassembled WGS sequence"/>
</dbReference>
<accession>A0A814ECJ1</accession>